<protein>
    <submittedName>
        <fullName evidence="2">Uncharacterized protein</fullName>
    </submittedName>
</protein>
<feature type="signal peptide" evidence="1">
    <location>
        <begin position="1"/>
        <end position="35"/>
    </location>
</feature>
<proteinExistence type="predicted"/>
<evidence type="ECO:0000256" key="1">
    <source>
        <dbReference type="SAM" id="SignalP"/>
    </source>
</evidence>
<feature type="chain" id="PRO_5022168144" evidence="1">
    <location>
        <begin position="36"/>
        <end position="865"/>
    </location>
</feature>
<evidence type="ECO:0000313" key="2">
    <source>
        <dbReference type="EMBL" id="TMQ63072.1"/>
    </source>
</evidence>
<evidence type="ECO:0000313" key="3">
    <source>
        <dbReference type="Proteomes" id="UP000316609"/>
    </source>
</evidence>
<dbReference type="EMBL" id="VBOY01000116">
    <property type="protein sequence ID" value="TMQ63072.1"/>
    <property type="molecule type" value="Genomic_DNA"/>
</dbReference>
<reference evidence="2 3" key="1">
    <citation type="journal article" date="2019" name="Nat. Microbiol.">
        <title>Mediterranean grassland soil C-N compound turnover is dependent on rainfall and depth, and is mediated by genomically divergent microorganisms.</title>
        <authorList>
            <person name="Diamond S."/>
            <person name="Andeer P.F."/>
            <person name="Li Z."/>
            <person name="Crits-Christoph A."/>
            <person name="Burstein D."/>
            <person name="Anantharaman K."/>
            <person name="Lane K.R."/>
            <person name="Thomas B.C."/>
            <person name="Pan C."/>
            <person name="Northen T.R."/>
            <person name="Banfield J.F."/>
        </authorList>
    </citation>
    <scope>NUCLEOTIDE SEQUENCE [LARGE SCALE GENOMIC DNA]</scope>
    <source>
        <strain evidence="2">WS_8</strain>
    </source>
</reference>
<dbReference type="Proteomes" id="UP000316609">
    <property type="component" value="Unassembled WGS sequence"/>
</dbReference>
<dbReference type="InterPro" id="IPR013783">
    <property type="entry name" value="Ig-like_fold"/>
</dbReference>
<feature type="non-terminal residue" evidence="2">
    <location>
        <position position="865"/>
    </location>
</feature>
<name>A0A538THG9_UNCEI</name>
<sequence length="865" mass="87206">MSCRRRLELGRRFFAFLCCAAVSIAGLARPANVRAAAETCGPISNGTAAGFQIDGKLLCSGSGIDWYKAPGAGCLSVLDSPPGTCSVPIAGLGNTLFAQDSVAPSVGDDPTVFQGNSNTNQDLIGSGQKPWSWNVGATPPKDDLTEVYINVRPAAADPNGDVWLVVGAAYHSTSGDKHFDFEFNQKGVTKTGTTSGQIIGNGLQGGRTAGISGDIVVSIDYQKGGGAPCVHLRQWRQISPGVFQFVQVNAQCPSLPPPAPPRDTAFSAVSGNNTSVPCLVFADLSGAERADHYGALQFAEAAVNLSCYLPGFDLGAFCNTVSTVTVKTRSSGSSGFGEAQLKDFVIAPFALSIPPTANAGTDQAVCANANTPTAFDLSGTCSSGNCSWSQVSGPTVTFGDTSLCATTATFSGPGTAVLRLTCSGQGGCSATDDVSLKINAIPTATAGDDQAKCANGNTATAFNISGTCSSGNCSWSQVSGPSVTFGDTSHCATTATFSGPGTAVLRLTCTTADNCTATDDLNLKINANPTATAGDDQTKCSNGGTPTAFDLSGTCSSGNCSWSQVSGPTVSFGDTSLCATTATFSGPGTAVLRLTCTTADNCTATDDLNLKINANPTATAGDDQSKCAPADTPTAFDLSGTCSTGNCTWSQVSGPSVSFGDTSHCATTATFSGPGTAVLRLTCTTPTATAGDDQTKCSHAGTPTGFDLSGTCSSGNCGWSQVSGPTVTFGDTSLCATTATFSGPGTAVLRLTCKTTDNCTDTDDVNLTIEGNPTANAGDDQTKCANANTPTAFDLSGTCSSGNCGWSHVSGPQVTFGDSSLCATTATFSGPGTAVLRLTCTTTDNCTATDDVSLKINANPTATAG</sequence>
<dbReference type="Gene3D" id="2.60.40.10">
    <property type="entry name" value="Immunoglobulins"/>
    <property type="match status" value="5"/>
</dbReference>
<keyword evidence="1" id="KW-0732">Signal</keyword>
<gene>
    <name evidence="2" type="ORF">E6K78_10955</name>
</gene>
<comment type="caution">
    <text evidence="2">The sequence shown here is derived from an EMBL/GenBank/DDBJ whole genome shotgun (WGS) entry which is preliminary data.</text>
</comment>
<organism evidence="2 3">
    <name type="scientific">Eiseniibacteriota bacterium</name>
    <dbReference type="NCBI Taxonomy" id="2212470"/>
    <lineage>
        <taxon>Bacteria</taxon>
        <taxon>Candidatus Eiseniibacteriota</taxon>
    </lineage>
</organism>
<accession>A0A538THG9</accession>
<dbReference type="AlphaFoldDB" id="A0A538THG9"/>